<dbReference type="AlphaFoldDB" id="X1CJ28"/>
<comment type="caution">
    <text evidence="1">The sequence shown here is derived from an EMBL/GenBank/DDBJ whole genome shotgun (WGS) entry which is preliminary data.</text>
</comment>
<feature type="non-terminal residue" evidence="1">
    <location>
        <position position="1"/>
    </location>
</feature>
<gene>
    <name evidence="1" type="ORF">S01H4_36933</name>
</gene>
<name>X1CJ28_9ZZZZ</name>
<sequence length="148" mass="16050">IAGGSTPNEVVSVLDFDADASEYKDFKFALPSGYAGSGLDVTIYFSMTSDHDEGTPHKVRWEVGFARISDDDVDINGDHAYAFNGISDTVPSEVGEISMAHILFDNGADMDSLAASNMGILRIYRDHDHADDNATGDAELQMITIKER</sequence>
<accession>X1CJ28</accession>
<protein>
    <submittedName>
        <fullName evidence="1">Uncharacterized protein</fullName>
    </submittedName>
</protein>
<reference evidence="1" key="1">
    <citation type="journal article" date="2014" name="Front. Microbiol.">
        <title>High frequency of phylogenetically diverse reductive dehalogenase-homologous genes in deep subseafloor sedimentary metagenomes.</title>
        <authorList>
            <person name="Kawai M."/>
            <person name="Futagami T."/>
            <person name="Toyoda A."/>
            <person name="Takaki Y."/>
            <person name="Nishi S."/>
            <person name="Hori S."/>
            <person name="Arai W."/>
            <person name="Tsubouchi T."/>
            <person name="Morono Y."/>
            <person name="Uchiyama I."/>
            <person name="Ito T."/>
            <person name="Fujiyama A."/>
            <person name="Inagaki F."/>
            <person name="Takami H."/>
        </authorList>
    </citation>
    <scope>NUCLEOTIDE SEQUENCE</scope>
    <source>
        <strain evidence="1">Expedition CK06-06</strain>
    </source>
</reference>
<dbReference type="EMBL" id="BART01019789">
    <property type="protein sequence ID" value="GAG96253.1"/>
    <property type="molecule type" value="Genomic_DNA"/>
</dbReference>
<organism evidence="1">
    <name type="scientific">marine sediment metagenome</name>
    <dbReference type="NCBI Taxonomy" id="412755"/>
    <lineage>
        <taxon>unclassified sequences</taxon>
        <taxon>metagenomes</taxon>
        <taxon>ecological metagenomes</taxon>
    </lineage>
</organism>
<evidence type="ECO:0000313" key="1">
    <source>
        <dbReference type="EMBL" id="GAG96253.1"/>
    </source>
</evidence>
<proteinExistence type="predicted"/>